<keyword evidence="8" id="KW-1185">Reference proteome</keyword>
<evidence type="ECO:0000259" key="6">
    <source>
        <dbReference type="Pfam" id="PF04357"/>
    </source>
</evidence>
<accession>A0A5C1DJS8</accession>
<evidence type="ECO:0000256" key="4">
    <source>
        <dbReference type="ARBA" id="ARBA00023136"/>
    </source>
</evidence>
<dbReference type="PANTHER" id="PTHR36985:SF1">
    <property type="entry name" value="TRANSLOCATION AND ASSEMBLY MODULE SUBUNIT TAMB"/>
    <property type="match status" value="1"/>
</dbReference>
<dbReference type="KEGG" id="chrm:FYK34_15975"/>
<organism evidence="7 8">
    <name type="scientific">Chromobacterium paludis</name>
    <dbReference type="NCBI Taxonomy" id="2605945"/>
    <lineage>
        <taxon>Bacteria</taxon>
        <taxon>Pseudomonadati</taxon>
        <taxon>Pseudomonadota</taxon>
        <taxon>Betaproteobacteria</taxon>
        <taxon>Neisseriales</taxon>
        <taxon>Chromobacteriaceae</taxon>
        <taxon>Chromobacterium</taxon>
    </lineage>
</organism>
<evidence type="ECO:0000256" key="1">
    <source>
        <dbReference type="ARBA" id="ARBA00004167"/>
    </source>
</evidence>
<dbReference type="Pfam" id="PF04357">
    <property type="entry name" value="TamB"/>
    <property type="match status" value="1"/>
</dbReference>
<protein>
    <submittedName>
        <fullName evidence="7">Translocation/assembly module TamB</fullName>
    </submittedName>
</protein>
<comment type="subcellular location">
    <subcellularLocation>
        <location evidence="1">Membrane</location>
        <topology evidence="1">Single-pass membrane protein</topology>
    </subcellularLocation>
</comment>
<keyword evidence="4" id="KW-0472">Membrane</keyword>
<gene>
    <name evidence="7" type="ORF">FYK34_15975</name>
</gene>
<dbReference type="InterPro" id="IPR007452">
    <property type="entry name" value="TamB_C"/>
</dbReference>
<evidence type="ECO:0000313" key="7">
    <source>
        <dbReference type="EMBL" id="QEL56954.1"/>
    </source>
</evidence>
<dbReference type="AlphaFoldDB" id="A0A5C1DJS8"/>
<dbReference type="PANTHER" id="PTHR36985">
    <property type="entry name" value="TRANSLOCATION AND ASSEMBLY MODULE SUBUNIT TAMB"/>
    <property type="match status" value="1"/>
</dbReference>
<feature type="region of interest" description="Disordered" evidence="5">
    <location>
        <begin position="1"/>
        <end position="24"/>
    </location>
</feature>
<dbReference type="EMBL" id="CP043473">
    <property type="protein sequence ID" value="QEL56954.1"/>
    <property type="molecule type" value="Genomic_DNA"/>
</dbReference>
<evidence type="ECO:0000256" key="2">
    <source>
        <dbReference type="ARBA" id="ARBA00022692"/>
    </source>
</evidence>
<feature type="domain" description="Translocation and assembly module TamB C-terminal" evidence="6">
    <location>
        <begin position="941"/>
        <end position="1261"/>
    </location>
</feature>
<keyword evidence="2" id="KW-0812">Transmembrane</keyword>
<proteinExistence type="predicted"/>
<dbReference type="GO" id="GO:0009306">
    <property type="term" value="P:protein secretion"/>
    <property type="evidence" value="ECO:0007669"/>
    <property type="project" value="InterPro"/>
</dbReference>
<evidence type="ECO:0000256" key="3">
    <source>
        <dbReference type="ARBA" id="ARBA00022989"/>
    </source>
</evidence>
<evidence type="ECO:0000256" key="5">
    <source>
        <dbReference type="SAM" id="MobiDB-lite"/>
    </source>
</evidence>
<keyword evidence="3" id="KW-1133">Transmembrane helix</keyword>
<reference evidence="7 8" key="1">
    <citation type="submission" date="2019-08" db="EMBL/GenBank/DDBJ databases">
        <title>Chromobacterium paludis, a novel bacterium isolated from a Maryland marsh pond.</title>
        <authorList>
            <person name="Blackburn M.B."/>
            <person name="Gundersen-Rindal D.E."/>
        </authorList>
    </citation>
    <scope>NUCLEOTIDE SEQUENCE [LARGE SCALE GENOMIC DNA]</scope>
    <source>
        <strain evidence="8">IIBBL 257-1</strain>
    </source>
</reference>
<dbReference type="Proteomes" id="UP000322079">
    <property type="component" value="Chromosome"/>
</dbReference>
<name>A0A5C1DJS8_9NEIS</name>
<sequence length="1273" mass="134001">MMSDNRNSPPEPAEAAPPPRPPRPRRWRHAFGALALLLALLLAALGWLSASPAGFAWSLKQAARLSGGQFSVASVRGTLWQGFQLQDVRLRATGEDLDVESLRLDWQPSALWRGELKIDRLALGHVRLASKPAPEKKPAPLEAPRSLALPLHVSVGELSLASLSLEPAHFRLYRLRAGYDYDGARHRLQLRQLETPWGEASAGLSLAAATPFALSGELRASGQLEQAAVKARLDLSGNLLKPAFLGELDGKGVSVDLSGALQPFDANPFNRLVRLDARVGNINPQAILPSWPKARLSFAVFAEPDAGQRVKGGLTLVNAEPGALSSHKLPLSLLVGEFRADEQALELYNSHAELAGGRLGVAGELKPKQLKLALDLDKLALRQLHADAPDDAISGRVTVEGAPAEPRIAAQLKGKLLRADALAEMSGGKQPALLLKKLELGADGGALSLNGKLGLSGRQLFELNGKLSRADPSRVQARLPKGDLNATLKMAGQLAEPMEIGAKLQLAPSKLSGEPLSGSANLLFGQQRLKQLLLDLRLADNRLQASGSYGAPGDKLKLAIHAPNLSPLGPGFAGAVQGQGELAGLPKAPLLDAKLQADKLRLPGGVALQSLRFAGNVKADQASPFQLSLDVAALQAGDLRAEQLHARAGGTRARHSLQVDGRFQLEQLAYGLQLAAAGGLDQNNGWQGSLQKLELSGKPGLSLLAPVSMALGGDGMVKLGATRLALLGGSLSLTDFTRQANGALAGHGSARGIKLSELGPLLKLPLEQNLQFDADWGLASSGQGQLALWRSGGDVQLPLDKNRSAPLGLKAARLDARLDGRTVAFDVKLDSRFAQLQGQGSLPWNGGRIDGHTPLSATLRASLPALSTLAELAGPGLELGGSLSADLALSGPLAQPQAQGPIRGEQLKLEDHRTGIALANGSLAARVDGRTLLMQQLRFTGGKGEVSASGTLDLSEAQPDARLKVTLQRFSVFDKPNRRLVVSGQSELAFVGGKLSLSGRIRADQGRVGLPKLGAPDLGPDVVVVGRAPPEPSAFASMPLTVALDLDLGERFRFTGQGLDVELSGLVHVSANPGEAPAAKGQVKVEKGRYKAYGQDLDITFGAITFNGPLDNPLLNVQAKRRLSPVGAGVEVTGSVAAPKVRLIADDPMTDKDKLAWLVLGRAASGDRDNNDLAASAGLMLAGSLNDHIGLFDDLGVSSRQEKTLANGTVSPAEQVVTVGRQLTRELYLGYEYGISSADQAVKLAYQLSKGWSVILRAGTALSAESRYTLRFD</sequence>
<dbReference type="GO" id="GO:0097347">
    <property type="term" value="C:TAM protein secretion complex"/>
    <property type="evidence" value="ECO:0007669"/>
    <property type="project" value="TreeGrafter"/>
</dbReference>
<feature type="compositionally biased region" description="Pro residues" evidence="5">
    <location>
        <begin position="9"/>
        <end position="21"/>
    </location>
</feature>
<dbReference type="GO" id="GO:0005886">
    <property type="term" value="C:plasma membrane"/>
    <property type="evidence" value="ECO:0007669"/>
    <property type="project" value="InterPro"/>
</dbReference>
<evidence type="ECO:0000313" key="8">
    <source>
        <dbReference type="Proteomes" id="UP000322079"/>
    </source>
</evidence>